<accession>A0ABQ7KD44</accession>
<feature type="region of interest" description="Disordered" evidence="2">
    <location>
        <begin position="557"/>
        <end position="582"/>
    </location>
</feature>
<dbReference type="PANTHER" id="PTHR47185:SF1">
    <property type="entry name" value="PX DOMAIN-CONTAINING PROTEIN YPR097W"/>
    <property type="match status" value="1"/>
</dbReference>
<dbReference type="Pfam" id="PF00787">
    <property type="entry name" value="PX"/>
    <property type="match status" value="1"/>
</dbReference>
<sequence>MTASNDLSVLTQSQEHYVKKYLLNVLIKNELNRLQREPYDTLPNLGGPFDLKDEHANSTTPFLRYLFESIVVPFPFLTGNKGELWPKLQLFLEELAKLDTGHGVEKEEMARRRRLKNKGERSIVLMYSMAVKTVEQREQETRDRGLEDGLDGLTLSSDSAGAGAAPTTGSLTVIHGVRINVAGIRVIKQRRHVREHEHAEFLVSSTLADGTEATVARRHGQFRRLYIALREEYPQYEFPLPPAKVSAKSGSAGVKAAREKDRVSLRGYLHSVAKVAPEIVAASTFVSFLTKDAITLTAEEAKDVHVRMALDEHRMEQQAQFAREVAKKVQELDSHLKQVKQDLLQPGGVSRLFGAFRQYENVTDLPPLYQTVFEWGCMNFASTLYHVFTASDDATLNLTHLKRTHTLMPYRTMWGILKVSNPMAMMKGIIDLFLAQPFGRSSLMQRIISVNIQEVITEYKKDIVQLEATIGDQGICDKIHNYVYASKDVVISIFPDSEPYDITELGMVLDVLQATQIPPLLDAQQINRARDAKEQLEKDLTEKERLVEAHQQMLIHDLSESDESESEISSSDEPPKLYRSSSKKSFAKATEKLRSLKQQKQEPQAQQPPQQPQKSQQNLIRLLQQLLVTHLRIRDKERMMSLVFQGVTGEIFKELISIFYEPLVKVYKSANVADSLMDVKDFADELIKIVEQADANDDGNGGNPSTATLYLNLVKKHLPSFYKFVHSVHKQDDGLFHDLLEWFESILSFMRTGYAHTRTNYKTNEELRYAIDLNEFLKAQVGARGPESIEQLREEANSLKQFYLEVKDKRREEVRQMAGLDRASADIQSDEAAAALALKNDRERVSKELRSFGLQQEDVDELEMINFENHAGLGGEDDDGLEGEAALKVPKVPMIDTLKGPFVGLLQPLFQSARE</sequence>
<dbReference type="InterPro" id="IPR024554">
    <property type="entry name" value="LEC1-like_C"/>
</dbReference>
<gene>
    <name evidence="4" type="ORF">BGZ96_011163</name>
</gene>
<feature type="domain" description="PX" evidence="3">
    <location>
        <begin position="179"/>
        <end position="296"/>
    </location>
</feature>
<dbReference type="InterPro" id="IPR036871">
    <property type="entry name" value="PX_dom_sf"/>
</dbReference>
<proteinExistence type="predicted"/>
<organism evidence="4 5">
    <name type="scientific">Linnemannia gamsii</name>
    <dbReference type="NCBI Taxonomy" id="64522"/>
    <lineage>
        <taxon>Eukaryota</taxon>
        <taxon>Fungi</taxon>
        <taxon>Fungi incertae sedis</taxon>
        <taxon>Mucoromycota</taxon>
        <taxon>Mortierellomycotina</taxon>
        <taxon>Mortierellomycetes</taxon>
        <taxon>Mortierellales</taxon>
        <taxon>Mortierellaceae</taxon>
        <taxon>Linnemannia</taxon>
    </lineage>
</organism>
<dbReference type="InterPro" id="IPR047168">
    <property type="entry name" value="LEC1-like"/>
</dbReference>
<comment type="caution">
    <text evidence="4">The sequence shown here is derived from an EMBL/GenBank/DDBJ whole genome shotgun (WGS) entry which is preliminary data.</text>
</comment>
<feature type="region of interest" description="Disordered" evidence="2">
    <location>
        <begin position="594"/>
        <end position="616"/>
    </location>
</feature>
<evidence type="ECO:0000256" key="2">
    <source>
        <dbReference type="SAM" id="MobiDB-lite"/>
    </source>
</evidence>
<name>A0ABQ7KD44_9FUNG</name>
<dbReference type="PROSITE" id="PS50195">
    <property type="entry name" value="PX"/>
    <property type="match status" value="1"/>
</dbReference>
<evidence type="ECO:0000313" key="5">
    <source>
        <dbReference type="Proteomes" id="UP001194696"/>
    </source>
</evidence>
<feature type="coiled-coil region" evidence="1">
    <location>
        <begin position="523"/>
        <end position="553"/>
    </location>
</feature>
<dbReference type="SUPFAM" id="SSF64268">
    <property type="entry name" value="PX domain"/>
    <property type="match status" value="1"/>
</dbReference>
<evidence type="ECO:0000313" key="4">
    <source>
        <dbReference type="EMBL" id="KAG0295696.1"/>
    </source>
</evidence>
<dbReference type="PANTHER" id="PTHR47185">
    <property type="entry name" value="PX DOMAIN-CONTAINING PROTEIN YPR097W"/>
    <property type="match status" value="1"/>
</dbReference>
<dbReference type="InterPro" id="IPR001683">
    <property type="entry name" value="PX_dom"/>
</dbReference>
<evidence type="ECO:0000256" key="1">
    <source>
        <dbReference type="SAM" id="Coils"/>
    </source>
</evidence>
<dbReference type="EMBL" id="JAAAIM010000077">
    <property type="protein sequence ID" value="KAG0295696.1"/>
    <property type="molecule type" value="Genomic_DNA"/>
</dbReference>
<evidence type="ECO:0000259" key="3">
    <source>
        <dbReference type="PROSITE" id="PS50195"/>
    </source>
</evidence>
<dbReference type="Pfam" id="PF12828">
    <property type="entry name" value="PXB"/>
    <property type="match status" value="1"/>
</dbReference>
<dbReference type="Pfam" id="PF12825">
    <property type="entry name" value="DUF3818"/>
    <property type="match status" value="2"/>
</dbReference>
<keyword evidence="1" id="KW-0175">Coiled coil</keyword>
<dbReference type="InterPro" id="IPR024555">
    <property type="entry name" value="PX-associated"/>
</dbReference>
<reference evidence="4 5" key="1">
    <citation type="journal article" date="2020" name="Fungal Divers.">
        <title>Resolving the Mortierellaceae phylogeny through synthesis of multi-gene phylogenetics and phylogenomics.</title>
        <authorList>
            <person name="Vandepol N."/>
            <person name="Liber J."/>
            <person name="Desiro A."/>
            <person name="Na H."/>
            <person name="Kennedy M."/>
            <person name="Barry K."/>
            <person name="Grigoriev I.V."/>
            <person name="Miller A.N."/>
            <person name="O'Donnell K."/>
            <person name="Stajich J.E."/>
            <person name="Bonito G."/>
        </authorList>
    </citation>
    <scope>NUCLEOTIDE SEQUENCE [LARGE SCALE GENOMIC DNA]</scope>
    <source>
        <strain evidence="4 5">AD045</strain>
    </source>
</reference>
<protein>
    <recommendedName>
        <fullName evidence="3">PX domain-containing protein</fullName>
    </recommendedName>
</protein>
<feature type="compositionally biased region" description="Low complexity" evidence="2">
    <location>
        <begin position="601"/>
        <end position="616"/>
    </location>
</feature>
<dbReference type="Gene3D" id="3.30.1520.10">
    <property type="entry name" value="Phox-like domain"/>
    <property type="match status" value="1"/>
</dbReference>
<keyword evidence="5" id="KW-1185">Reference proteome</keyword>
<dbReference type="CDD" id="cd06869">
    <property type="entry name" value="PX_UP2_fungi"/>
    <property type="match status" value="1"/>
</dbReference>
<dbReference type="Proteomes" id="UP001194696">
    <property type="component" value="Unassembled WGS sequence"/>
</dbReference>